<keyword evidence="7" id="KW-1185">Reference proteome</keyword>
<dbReference type="Pfam" id="PF13499">
    <property type="entry name" value="EF-hand_7"/>
    <property type="match status" value="1"/>
</dbReference>
<dbReference type="FunFam" id="1.10.238.10:FF:000628">
    <property type="entry name" value="Serine/threonine-protein phosphatase 2A regulatory subunit B'' subunit beta"/>
    <property type="match status" value="1"/>
</dbReference>
<dbReference type="AlphaFoldDB" id="A0A8C3A352"/>
<dbReference type="InterPro" id="IPR048855">
    <property type="entry name" value="P2R3A_B_D_EF-hand"/>
</dbReference>
<evidence type="ECO:0000256" key="2">
    <source>
        <dbReference type="ARBA" id="ARBA00022837"/>
    </source>
</evidence>
<dbReference type="FunFam" id="1.10.238.220:FF:000001">
    <property type="entry name" value="Serine/threonine-protein phosphatase 2A regulatory subunit B'' subunit alpha"/>
    <property type="match status" value="1"/>
</dbReference>
<dbReference type="InterPro" id="IPR041534">
    <property type="entry name" value="EF-hand_13"/>
</dbReference>
<reference evidence="6" key="1">
    <citation type="submission" date="2025-08" db="UniProtKB">
        <authorList>
            <consortium name="Ensembl"/>
        </authorList>
    </citation>
    <scope>IDENTIFICATION</scope>
</reference>
<sequence>MPSPQVLQPVLKMKVDELFLNWLSDSATQSLLKDYLDIIKSGQHIDLSGRDAQDKRLSTFNENNNVASQKNLAEKKPLPLRTPSSPPSQLKGNKKKSMSVGGTPEPITTALSESIPKFYFPQGRPQANINIDGLISKVEKTFSQFPNERATIEDMGQVAKACECPIYWKMPLFCSAGGDRTGFVSVHKFVAMWRKTLQTCHDDVSKFVHLLAKPGCNYLEQDDLIPFLQDVVNSHAGLAFLKEAPDFHSRYITTVIQRIFYNVNRSWTGKITCSELRKSNFLQNLALLEQEEDVNQLTEFFSYEHFYVIYCKFWELDTDHDLYIDQKDLEQHNDQALSNKMIERLFSGTVTRDRKVHKEGRLSYADFVWFLISEEDKKTDTSIEYWFRCMDLDGDGVLSMYELEYFYEDQCQRLETMAIEPLPFEDCLCQMLDLVKPEVEGKITLRDLKRCKMSHIFFDTFFNIEKYLDHEQKDPFSIIREMETDGQGVSDWEKYAAEEYDILVAEEAANDQCNDAQSEPPVDSRQLFCQKAHVSESWESVFEPGAFCFDLFLSFCPCFVLLLCAVRLKISCLLKK</sequence>
<proteinExistence type="predicted"/>
<dbReference type="PANTHER" id="PTHR14095">
    <property type="entry name" value="PHOSPHATASE 2A REGULATORY SUBUNIT-RELATED"/>
    <property type="match status" value="1"/>
</dbReference>
<dbReference type="FunFam" id="1.10.238.230:FF:000001">
    <property type="entry name" value="Serine/threonine-protein phosphatase 2A regulatory subunit B'' subunit beta"/>
    <property type="match status" value="1"/>
</dbReference>
<keyword evidence="1" id="KW-0479">Metal-binding</keyword>
<protein>
    <submittedName>
        <fullName evidence="6">Protein phosphatase 2, regulatory subunit B'', beta</fullName>
    </submittedName>
</protein>
<dbReference type="PANTHER" id="PTHR14095:SF1">
    <property type="entry name" value="SERINE_THREONINE-PROTEIN PHOSPHATASE 2A REGULATORY SUBUNIT B'' SUBUNIT BETA"/>
    <property type="match status" value="1"/>
</dbReference>
<dbReference type="Proteomes" id="UP000694565">
    <property type="component" value="Unplaced"/>
</dbReference>
<dbReference type="GO" id="GO:0000159">
    <property type="term" value="C:protein phosphatase type 2A complex"/>
    <property type="evidence" value="ECO:0007669"/>
    <property type="project" value="TreeGrafter"/>
</dbReference>
<feature type="domain" description="EF-hand" evidence="5">
    <location>
        <begin position="378"/>
        <end position="413"/>
    </location>
</feature>
<dbReference type="GO" id="GO:0019888">
    <property type="term" value="F:protein phosphatase regulator activity"/>
    <property type="evidence" value="ECO:0007669"/>
    <property type="project" value="TreeGrafter"/>
</dbReference>
<evidence type="ECO:0000259" key="5">
    <source>
        <dbReference type="PROSITE" id="PS50222"/>
    </source>
</evidence>
<dbReference type="InterPro" id="IPR002048">
    <property type="entry name" value="EF_hand_dom"/>
</dbReference>
<reference evidence="6" key="2">
    <citation type="submission" date="2025-09" db="UniProtKB">
        <authorList>
            <consortium name="Ensembl"/>
        </authorList>
    </citation>
    <scope>IDENTIFICATION</scope>
</reference>
<dbReference type="Gene3D" id="1.10.238.10">
    <property type="entry name" value="EF-hand"/>
    <property type="match status" value="1"/>
</dbReference>
<gene>
    <name evidence="6" type="primary">ppp2r3b</name>
</gene>
<evidence type="ECO:0000313" key="7">
    <source>
        <dbReference type="Proteomes" id="UP000694565"/>
    </source>
</evidence>
<comment type="function">
    <text evidence="3">The B regulatory subunit might modulate substrate selectivity and catalytic activity, and might also direct the localization of the catalytic enzyme to a particular subcellular compartment.</text>
</comment>
<evidence type="ECO:0000256" key="3">
    <source>
        <dbReference type="ARBA" id="ARBA00093310"/>
    </source>
</evidence>
<keyword evidence="2" id="KW-0106">Calcium</keyword>
<dbReference type="InterPro" id="IPR011992">
    <property type="entry name" value="EF-hand-dom_pair"/>
</dbReference>
<evidence type="ECO:0000256" key="4">
    <source>
        <dbReference type="SAM" id="MobiDB-lite"/>
    </source>
</evidence>
<organism evidence="6 7">
    <name type="scientific">Cyclopterus lumpus</name>
    <name type="common">Lumpsucker</name>
    <dbReference type="NCBI Taxonomy" id="8103"/>
    <lineage>
        <taxon>Eukaryota</taxon>
        <taxon>Metazoa</taxon>
        <taxon>Chordata</taxon>
        <taxon>Craniata</taxon>
        <taxon>Vertebrata</taxon>
        <taxon>Euteleostomi</taxon>
        <taxon>Actinopterygii</taxon>
        <taxon>Neopterygii</taxon>
        <taxon>Teleostei</taxon>
        <taxon>Neoteleostei</taxon>
        <taxon>Acanthomorphata</taxon>
        <taxon>Eupercaria</taxon>
        <taxon>Perciformes</taxon>
        <taxon>Cottioidei</taxon>
        <taxon>Cottales</taxon>
        <taxon>Cyclopteridae</taxon>
        <taxon>Cyclopterus</taxon>
    </lineage>
</organism>
<dbReference type="PROSITE" id="PS50222">
    <property type="entry name" value="EF_HAND_2"/>
    <property type="match status" value="1"/>
</dbReference>
<feature type="compositionally biased region" description="Low complexity" evidence="4">
    <location>
        <begin position="79"/>
        <end position="90"/>
    </location>
</feature>
<evidence type="ECO:0000256" key="1">
    <source>
        <dbReference type="ARBA" id="ARBA00022723"/>
    </source>
</evidence>
<dbReference type="InterPro" id="IPR018247">
    <property type="entry name" value="EF_Hand_1_Ca_BS"/>
</dbReference>
<evidence type="ECO:0000313" key="6">
    <source>
        <dbReference type="Ensembl" id="ENSCLMP00005036104.1"/>
    </source>
</evidence>
<dbReference type="GeneTree" id="ENSGT00940000163491"/>
<dbReference type="Ensembl" id="ENSCLMT00005037537.1">
    <property type="protein sequence ID" value="ENSCLMP00005036104.1"/>
    <property type="gene ID" value="ENSCLMG00005016243.1"/>
</dbReference>
<accession>A0A8C3A352</accession>
<name>A0A8C3A352_CYCLU</name>
<dbReference type="Gene3D" id="1.10.238.220">
    <property type="match status" value="1"/>
</dbReference>
<feature type="region of interest" description="Disordered" evidence="4">
    <location>
        <begin position="69"/>
        <end position="106"/>
    </location>
</feature>
<dbReference type="Pfam" id="PF17958">
    <property type="entry name" value="EF-hand_13"/>
    <property type="match status" value="1"/>
</dbReference>
<dbReference type="Gene3D" id="1.10.238.230">
    <property type="match status" value="1"/>
</dbReference>
<dbReference type="GO" id="GO:0005509">
    <property type="term" value="F:calcium ion binding"/>
    <property type="evidence" value="ECO:0007669"/>
    <property type="project" value="InterPro"/>
</dbReference>
<dbReference type="PROSITE" id="PS00018">
    <property type="entry name" value="EF_HAND_1"/>
    <property type="match status" value="1"/>
</dbReference>
<dbReference type="Pfam" id="PF21161">
    <property type="entry name" value="P2R3B_EF-hand"/>
    <property type="match status" value="1"/>
</dbReference>
<dbReference type="SUPFAM" id="SSF47473">
    <property type="entry name" value="EF-hand"/>
    <property type="match status" value="2"/>
</dbReference>